<accession>A0ABW8SIG5</accession>
<dbReference type="Pfam" id="PF06304">
    <property type="entry name" value="DUF1048"/>
    <property type="match status" value="1"/>
</dbReference>
<dbReference type="SUPFAM" id="SSF158560">
    <property type="entry name" value="BH3980-like"/>
    <property type="match status" value="1"/>
</dbReference>
<comment type="caution">
    <text evidence="2">The sequence shown here is derived from an EMBL/GenBank/DDBJ whole genome shotgun (WGS) entry which is preliminary data.</text>
</comment>
<protein>
    <submittedName>
        <fullName evidence="2">DUF1048 domain-containing protein</fullName>
    </submittedName>
</protein>
<dbReference type="InterPro" id="IPR008316">
    <property type="entry name" value="UCP029876"/>
</dbReference>
<dbReference type="EMBL" id="JBJHZX010000011">
    <property type="protein sequence ID" value="MFL0195689.1"/>
    <property type="molecule type" value="Genomic_DNA"/>
</dbReference>
<dbReference type="Proteomes" id="UP001623660">
    <property type="component" value="Unassembled WGS sequence"/>
</dbReference>
<feature type="transmembrane region" description="Helical" evidence="1">
    <location>
        <begin position="202"/>
        <end position="223"/>
    </location>
</feature>
<dbReference type="Gene3D" id="1.10.1900.10">
    <property type="entry name" value="c-terminal domain of poly(a) binding protein"/>
    <property type="match status" value="1"/>
</dbReference>
<evidence type="ECO:0000256" key="1">
    <source>
        <dbReference type="SAM" id="Phobius"/>
    </source>
</evidence>
<dbReference type="RefSeq" id="WP_406791808.1">
    <property type="nucleotide sequence ID" value="NZ_JBJHZX010000011.1"/>
</dbReference>
<name>A0ABW8SIG5_9CLOT</name>
<gene>
    <name evidence="2" type="ORF">ACJDU8_08960</name>
</gene>
<evidence type="ECO:0000313" key="3">
    <source>
        <dbReference type="Proteomes" id="UP001623660"/>
    </source>
</evidence>
<keyword evidence="1" id="KW-0472">Membrane</keyword>
<feature type="transmembrane region" description="Helical" evidence="1">
    <location>
        <begin position="169"/>
        <end position="190"/>
    </location>
</feature>
<reference evidence="2 3" key="1">
    <citation type="submission" date="2024-11" db="EMBL/GenBank/DDBJ databases">
        <authorList>
            <person name="Heng Y.C."/>
            <person name="Lim A.C.H."/>
            <person name="Lee J.K.Y."/>
            <person name="Kittelmann S."/>
        </authorList>
    </citation>
    <scope>NUCLEOTIDE SEQUENCE [LARGE SCALE GENOMIC DNA]</scope>
    <source>
        <strain evidence="2 3">WILCCON 0269</strain>
    </source>
</reference>
<evidence type="ECO:0000313" key="2">
    <source>
        <dbReference type="EMBL" id="MFL0195689.1"/>
    </source>
</evidence>
<feature type="transmembrane region" description="Helical" evidence="1">
    <location>
        <begin position="100"/>
        <end position="122"/>
    </location>
</feature>
<keyword evidence="1" id="KW-0812">Transmembrane</keyword>
<sequence>MLLQWQFKKIRLKEQKKLNETNLYLYKAITIYIQNSNLRLIEKEEILQQIMDMILQSQVENRSVDLIIGQDYEKFCESIIEEYRSSKNTVYNVLNCMQKYLIWMVSIALFMSLLNGIIIHSLNLGINMNQFVMANVVALIIIPASKKEKQKNSSIFYLPQRLYAMNKGLVQSGIYAIILISLVSVILKFILQKVLDWRTFSYTIILYKVLPYMLIIILVITLIEIYKRIYDRDVII</sequence>
<proteinExistence type="predicted"/>
<organism evidence="2 3">
    <name type="scientific">Candidatus Clostridium eludens</name>
    <dbReference type="NCBI Taxonomy" id="3381663"/>
    <lineage>
        <taxon>Bacteria</taxon>
        <taxon>Bacillati</taxon>
        <taxon>Bacillota</taxon>
        <taxon>Clostridia</taxon>
        <taxon>Eubacteriales</taxon>
        <taxon>Clostridiaceae</taxon>
        <taxon>Clostridium</taxon>
    </lineage>
</organism>
<keyword evidence="1" id="KW-1133">Transmembrane helix</keyword>
<keyword evidence="3" id="KW-1185">Reference proteome</keyword>